<dbReference type="InterPro" id="IPR029044">
    <property type="entry name" value="Nucleotide-diphossugar_trans"/>
</dbReference>
<sequence length="353" mass="39834">MVRRFRPREIASTPTVTVVIPCYNYGHYLPEVVSGVLEQPGVEVDVIIVDDASPDGSGEVARDLAASDPRVRLIAHSTNKGHIATYNDGLGQATGKYVVLLSADDLLTPGSLSRSVALLESRPDVSFVYGYTHDFEAETPEPRQTTTSWSVWSGDEWIGRLCRRGHNVITNPEVVMRTEVFARIGGYDPSLPHAADLYMWLAAAGCGNVGRVNGADQAFYRVHGANMHLTDYAGLMTDLRERRAVYDRFLTTEVARHSQRARWRRSSSRTLAREAVRLGCNSYDGHGPSEEYSLEDYARFAVETWSGIERTMLWRAYLRRVNGPVPSWRRSSALAVWRVRNALRWRRWRRFGT</sequence>
<dbReference type="Pfam" id="PF00535">
    <property type="entry name" value="Glycos_transf_2"/>
    <property type="match status" value="1"/>
</dbReference>
<evidence type="ECO:0000313" key="3">
    <source>
        <dbReference type="Proteomes" id="UP000237752"/>
    </source>
</evidence>
<accession>A0A2T1A2D9</accession>
<protein>
    <submittedName>
        <fullName evidence="2">Glycosyltransferase involved in cell wall biosynthesis</fullName>
    </submittedName>
</protein>
<proteinExistence type="predicted"/>
<keyword evidence="2" id="KW-0808">Transferase</keyword>
<dbReference type="RefSeq" id="WP_106348536.1">
    <property type="nucleotide sequence ID" value="NZ_PVUE01000005.1"/>
</dbReference>
<keyword evidence="3" id="KW-1185">Reference proteome</keyword>
<dbReference type="PANTHER" id="PTHR43685:SF2">
    <property type="entry name" value="GLYCOSYLTRANSFERASE 2-LIKE DOMAIN-CONTAINING PROTEIN"/>
    <property type="match status" value="1"/>
</dbReference>
<dbReference type="InterPro" id="IPR001173">
    <property type="entry name" value="Glyco_trans_2-like"/>
</dbReference>
<gene>
    <name evidence="2" type="ORF">CLV47_105120</name>
</gene>
<dbReference type="OrthoDB" id="4529776at2"/>
<dbReference type="InterPro" id="IPR050834">
    <property type="entry name" value="Glycosyltransf_2"/>
</dbReference>
<dbReference type="PANTHER" id="PTHR43685">
    <property type="entry name" value="GLYCOSYLTRANSFERASE"/>
    <property type="match status" value="1"/>
</dbReference>
<evidence type="ECO:0000313" key="2">
    <source>
        <dbReference type="EMBL" id="PRZ42498.1"/>
    </source>
</evidence>
<name>A0A2T1A2D9_9ACTN</name>
<feature type="domain" description="Glycosyltransferase 2-like" evidence="1">
    <location>
        <begin position="17"/>
        <end position="157"/>
    </location>
</feature>
<organism evidence="2 3">
    <name type="scientific">Antricoccus suffuscus</name>
    <dbReference type="NCBI Taxonomy" id="1629062"/>
    <lineage>
        <taxon>Bacteria</taxon>
        <taxon>Bacillati</taxon>
        <taxon>Actinomycetota</taxon>
        <taxon>Actinomycetes</taxon>
        <taxon>Geodermatophilales</taxon>
        <taxon>Antricoccaceae</taxon>
        <taxon>Antricoccus</taxon>
    </lineage>
</organism>
<dbReference type="Proteomes" id="UP000237752">
    <property type="component" value="Unassembled WGS sequence"/>
</dbReference>
<dbReference type="GO" id="GO:0016740">
    <property type="term" value="F:transferase activity"/>
    <property type="evidence" value="ECO:0007669"/>
    <property type="project" value="UniProtKB-KW"/>
</dbReference>
<reference evidence="2 3" key="1">
    <citation type="submission" date="2018-03" db="EMBL/GenBank/DDBJ databases">
        <title>Genomic Encyclopedia of Archaeal and Bacterial Type Strains, Phase II (KMG-II): from individual species to whole genera.</title>
        <authorList>
            <person name="Goeker M."/>
        </authorList>
    </citation>
    <scope>NUCLEOTIDE SEQUENCE [LARGE SCALE GENOMIC DNA]</scope>
    <source>
        <strain evidence="2 3">DSM 100065</strain>
    </source>
</reference>
<dbReference type="SUPFAM" id="SSF53448">
    <property type="entry name" value="Nucleotide-diphospho-sugar transferases"/>
    <property type="match status" value="1"/>
</dbReference>
<evidence type="ECO:0000259" key="1">
    <source>
        <dbReference type="Pfam" id="PF00535"/>
    </source>
</evidence>
<dbReference type="AlphaFoldDB" id="A0A2T1A2D9"/>
<dbReference type="Gene3D" id="3.90.550.10">
    <property type="entry name" value="Spore Coat Polysaccharide Biosynthesis Protein SpsA, Chain A"/>
    <property type="match status" value="1"/>
</dbReference>
<dbReference type="EMBL" id="PVUE01000005">
    <property type="protein sequence ID" value="PRZ42498.1"/>
    <property type="molecule type" value="Genomic_DNA"/>
</dbReference>
<dbReference type="CDD" id="cd00761">
    <property type="entry name" value="Glyco_tranf_GTA_type"/>
    <property type="match status" value="1"/>
</dbReference>
<comment type="caution">
    <text evidence="2">The sequence shown here is derived from an EMBL/GenBank/DDBJ whole genome shotgun (WGS) entry which is preliminary data.</text>
</comment>